<evidence type="ECO:0000313" key="2">
    <source>
        <dbReference type="EMBL" id="KKU96856.1"/>
    </source>
</evidence>
<dbReference type="Proteomes" id="UP000034694">
    <property type="component" value="Unassembled WGS sequence"/>
</dbReference>
<dbReference type="EMBL" id="LCPK01000029">
    <property type="protein sequence ID" value="KKU96856.1"/>
    <property type="molecule type" value="Genomic_DNA"/>
</dbReference>
<feature type="transmembrane region" description="Helical" evidence="1">
    <location>
        <begin position="76"/>
        <end position="94"/>
    </location>
</feature>
<reference evidence="2 3" key="1">
    <citation type="journal article" date="2015" name="Nature">
        <title>rRNA introns, odd ribosomes, and small enigmatic genomes across a large radiation of phyla.</title>
        <authorList>
            <person name="Brown C.T."/>
            <person name="Hug L.A."/>
            <person name="Thomas B.C."/>
            <person name="Sharon I."/>
            <person name="Castelle C.J."/>
            <person name="Singh A."/>
            <person name="Wilkins M.J."/>
            <person name="Williams K.H."/>
            <person name="Banfield J.F."/>
        </authorList>
    </citation>
    <scope>NUCLEOTIDE SEQUENCE [LARGE SCALE GENOMIC DNA]</scope>
</reference>
<dbReference type="PANTHER" id="PTHR31272">
    <property type="entry name" value="CYTOCHROME C-TYPE BIOGENESIS PROTEIN HI_1454-RELATED"/>
    <property type="match status" value="1"/>
</dbReference>
<feature type="transmembrane region" description="Helical" evidence="1">
    <location>
        <begin position="167"/>
        <end position="190"/>
    </location>
</feature>
<feature type="transmembrane region" description="Helical" evidence="1">
    <location>
        <begin position="12"/>
        <end position="35"/>
    </location>
</feature>
<feature type="transmembrane region" description="Helical" evidence="1">
    <location>
        <begin position="42"/>
        <end position="64"/>
    </location>
</feature>
<dbReference type="PANTHER" id="PTHR31272:SF9">
    <property type="entry name" value="BLL1027 PROTEIN"/>
    <property type="match status" value="1"/>
</dbReference>
<feature type="transmembrane region" description="Helical" evidence="1">
    <location>
        <begin position="122"/>
        <end position="147"/>
    </location>
</feature>
<organism evidence="2 3">
    <name type="scientific">Candidatus Amesbacteria bacterium GW2011_GWB1_48_13</name>
    <dbReference type="NCBI Taxonomy" id="1618362"/>
    <lineage>
        <taxon>Bacteria</taxon>
        <taxon>Candidatus Amesiibacteriota</taxon>
    </lineage>
</organism>
<keyword evidence="1" id="KW-0472">Membrane</keyword>
<protein>
    <submittedName>
        <fullName evidence="2">Uncharacterized protein</fullName>
    </submittedName>
</protein>
<dbReference type="AlphaFoldDB" id="A0A0G1US23"/>
<accession>A0A0G1US23</accession>
<proteinExistence type="predicted"/>
<dbReference type="InterPro" id="IPR051790">
    <property type="entry name" value="Cytochrome_c-biogenesis_DsbD"/>
</dbReference>
<sequence>MQLTLPLVTSAAILDSINPCAISVLFLTIGFLLSLNKSRRQIVVIAGAYILGIFFTYVLIGLGVLQALTLFGIPRAISKFGAGILLVTGFINLLDHYIPDFPVKLGIPAFSKPSIARLMQQATLPAVFFMGVLVGLFEFPCTGGPYLLILTLLHDQGTFAKGAFYLIYYNLIFVSPLVVILALASTPAVLTRFEAWRKTNSASLNLWTAIGMIVLGIIIFLL</sequence>
<name>A0A0G1US23_9BACT</name>
<evidence type="ECO:0000256" key="1">
    <source>
        <dbReference type="SAM" id="Phobius"/>
    </source>
</evidence>
<evidence type="ECO:0000313" key="3">
    <source>
        <dbReference type="Proteomes" id="UP000034694"/>
    </source>
</evidence>
<gene>
    <name evidence="2" type="ORF">UY28_C0029G0007</name>
</gene>
<keyword evidence="1" id="KW-0812">Transmembrane</keyword>
<feature type="transmembrane region" description="Helical" evidence="1">
    <location>
        <begin position="202"/>
        <end position="221"/>
    </location>
</feature>
<keyword evidence="1" id="KW-1133">Transmembrane helix</keyword>
<comment type="caution">
    <text evidence="2">The sequence shown here is derived from an EMBL/GenBank/DDBJ whole genome shotgun (WGS) entry which is preliminary data.</text>
</comment>